<keyword evidence="2 6" id="KW-0647">Proteasome</keyword>
<dbReference type="InterPro" id="IPR016050">
    <property type="entry name" value="Proteasome_bsu_CS"/>
</dbReference>
<dbReference type="InterPro" id="IPR001353">
    <property type="entry name" value="Proteasome_sua/b"/>
</dbReference>
<evidence type="ECO:0000256" key="5">
    <source>
        <dbReference type="ARBA" id="ARBA00026071"/>
    </source>
</evidence>
<comment type="subcellular location">
    <subcellularLocation>
        <location evidence="6">Cytoplasm</location>
    </subcellularLocation>
    <subcellularLocation>
        <location evidence="6">Nucleus</location>
    </subcellularLocation>
</comment>
<dbReference type="GO" id="GO:0043161">
    <property type="term" value="P:proteasome-mediated ubiquitin-dependent protein catabolic process"/>
    <property type="evidence" value="ECO:0007669"/>
    <property type="project" value="InterPro"/>
</dbReference>
<evidence type="ECO:0000256" key="4">
    <source>
        <dbReference type="ARBA" id="ARBA00024953"/>
    </source>
</evidence>
<sequence>MSILSYNGGCVLAMKGKGCVAIAADRRFGVQTSTLSTDFKRIFEMGPNLYIGLPGLATDTLTVYERLRFRLNLYELRENRKIKPQTFSAMVSNLLYERRFGPYFVEPVIAGLDPVTGEPFISAMDLIGCPNTPEDFVVAGTCAEQLFGMCEALWEPNLEPEDLFETISQALVNAFDRDAISGWGGVVHIIEKDKVTTKYLKTRMD</sequence>
<comment type="function">
    <text evidence="6">Component of the proteasome, a multicatalytic proteinase complex which is characterized by its ability to cleave peptides with Arg, Phe, Tyr, Leu, and Glu adjacent to the leaving group at neutral or slightly basic pH. The proteasome has an ATP-dependent proteolytic activity.</text>
</comment>
<dbReference type="InterPro" id="IPR023333">
    <property type="entry name" value="Proteasome_suB-type"/>
</dbReference>
<dbReference type="CDD" id="cd03759">
    <property type="entry name" value="proteasome_beta_type_3"/>
    <property type="match status" value="1"/>
</dbReference>
<dbReference type="InterPro" id="IPR029055">
    <property type="entry name" value="Ntn_hydrolases_N"/>
</dbReference>
<dbReference type="PANTHER" id="PTHR32194">
    <property type="entry name" value="METALLOPROTEASE TLDD"/>
    <property type="match status" value="1"/>
</dbReference>
<comment type="similarity">
    <text evidence="6">Belongs to the peptidase T1B family.</text>
</comment>
<dbReference type="FunFam" id="3.60.20.10:FF:000003">
    <property type="entry name" value="Proteasome subunit beta type-3"/>
    <property type="match status" value="1"/>
</dbReference>
<dbReference type="SUPFAM" id="SSF56235">
    <property type="entry name" value="N-terminal nucleophile aminohydrolases (Ntn hydrolases)"/>
    <property type="match status" value="1"/>
</dbReference>
<dbReference type="EMBL" id="LR023612">
    <property type="protein sequence ID" value="SVE93231.1"/>
    <property type="molecule type" value="mRNA"/>
</dbReference>
<dbReference type="InterPro" id="IPR033811">
    <property type="entry name" value="Proteasome_beta_3"/>
</dbReference>
<dbReference type="PANTHER" id="PTHR32194:SF10">
    <property type="entry name" value="PROTEASOME SUBUNIT BETA TYPE-3"/>
    <property type="match status" value="1"/>
</dbReference>
<gene>
    <name evidence="7" type="primary">EOG090X0CE5</name>
</gene>
<keyword evidence="1 6" id="KW-0963">Cytoplasm</keyword>
<dbReference type="GO" id="GO:0005634">
    <property type="term" value="C:nucleus"/>
    <property type="evidence" value="ECO:0007669"/>
    <property type="project" value="UniProtKB-SubCell"/>
</dbReference>
<evidence type="ECO:0000256" key="3">
    <source>
        <dbReference type="ARBA" id="ARBA00023242"/>
    </source>
</evidence>
<dbReference type="Gene3D" id="3.60.20.10">
    <property type="entry name" value="Glutamine Phosphoribosylpyrophosphate, subunit 1, domain 1"/>
    <property type="match status" value="1"/>
</dbReference>
<proteinExistence type="evidence at transcript level"/>
<comment type="function">
    <text evidence="4">Non-catalytic component of the proteasome, a multicatalytic proteinase complex which is characterized by its ability to cleave peptides with Arg, Phe, Tyr, Leu, and Glu adjacent to the leaving group at neutral or slightly basic pH. The proteasome has an ATP-dependent proteolytic activity.</text>
</comment>
<dbReference type="AlphaFoldDB" id="A0A4Y7NJ30"/>
<evidence type="ECO:0000256" key="1">
    <source>
        <dbReference type="ARBA" id="ARBA00022490"/>
    </source>
</evidence>
<organism evidence="7">
    <name type="scientific">Moina brachiata</name>
    <dbReference type="NCBI Taxonomy" id="675436"/>
    <lineage>
        <taxon>Eukaryota</taxon>
        <taxon>Metazoa</taxon>
        <taxon>Ecdysozoa</taxon>
        <taxon>Arthropoda</taxon>
        <taxon>Crustacea</taxon>
        <taxon>Branchiopoda</taxon>
        <taxon>Diplostraca</taxon>
        <taxon>Cladocera</taxon>
        <taxon>Anomopoda</taxon>
        <taxon>Moinidae</taxon>
        <taxon>Moina</taxon>
    </lineage>
</organism>
<comment type="subunit">
    <text evidence="5">The 26S proteasome consists of a 20S proteasome core and two 19S regulatory subunits. The 20S proteasome core is composed of 28 subunits that are arranged in four stacked rings, resulting in a barrel-shaped structure. The two end rings are each formed by seven alpha subunits, and the two central rings are each formed by seven beta subunits. The catalytic chamber with the active sites is on the inside of the barrel.</text>
</comment>
<comment type="subunit">
    <text evidence="6">Component of the proteasome complex.</text>
</comment>
<dbReference type="GO" id="GO:0019774">
    <property type="term" value="C:proteasome core complex, beta-subunit complex"/>
    <property type="evidence" value="ECO:0007669"/>
    <property type="project" value="InterPro"/>
</dbReference>
<dbReference type="Pfam" id="PF00227">
    <property type="entry name" value="Proteasome"/>
    <property type="match status" value="1"/>
</dbReference>
<dbReference type="PROSITE" id="PS00854">
    <property type="entry name" value="PROTEASOME_BETA_1"/>
    <property type="match status" value="1"/>
</dbReference>
<evidence type="ECO:0000256" key="6">
    <source>
        <dbReference type="RuleBase" id="RU004203"/>
    </source>
</evidence>
<protein>
    <recommendedName>
        <fullName evidence="6">Proteasome subunit beta</fullName>
    </recommendedName>
</protein>
<accession>A0A4Y7NJ30</accession>
<dbReference type="PROSITE" id="PS51476">
    <property type="entry name" value="PROTEASOME_BETA_2"/>
    <property type="match status" value="1"/>
</dbReference>
<evidence type="ECO:0000313" key="7">
    <source>
        <dbReference type="EMBL" id="SVE93231.1"/>
    </source>
</evidence>
<reference evidence="7" key="1">
    <citation type="submission" date="2018-08" db="EMBL/GenBank/DDBJ databases">
        <authorList>
            <person name="Cornetti L."/>
        </authorList>
    </citation>
    <scope>NUCLEOTIDE SEQUENCE</scope>
    <source>
        <strain evidence="7">DE-FRO-2-1</strain>
    </source>
</reference>
<keyword evidence="3 6" id="KW-0539">Nucleus</keyword>
<dbReference type="GO" id="GO:0005737">
    <property type="term" value="C:cytoplasm"/>
    <property type="evidence" value="ECO:0007669"/>
    <property type="project" value="UniProtKB-SubCell"/>
</dbReference>
<evidence type="ECO:0000256" key="2">
    <source>
        <dbReference type="ARBA" id="ARBA00022942"/>
    </source>
</evidence>
<name>A0A4Y7NJ30_9CRUS</name>